<dbReference type="AlphaFoldDB" id="A0AAU9U7M5"/>
<evidence type="ECO:0000259" key="1">
    <source>
        <dbReference type="PROSITE" id="PS50191"/>
    </source>
</evidence>
<dbReference type="PANTHER" id="PTHR10174:SF222">
    <property type="entry name" value="GH10083P-RELATED"/>
    <property type="match status" value="1"/>
</dbReference>
<dbReference type="InterPro" id="IPR036865">
    <property type="entry name" value="CRAL-TRIO_dom_sf"/>
</dbReference>
<dbReference type="Pfam" id="PF00650">
    <property type="entry name" value="CRAL_TRIO"/>
    <property type="match status" value="1"/>
</dbReference>
<dbReference type="Gene3D" id="3.40.525.10">
    <property type="entry name" value="CRAL-TRIO lipid binding domain"/>
    <property type="match status" value="1"/>
</dbReference>
<dbReference type="PRINTS" id="PR00180">
    <property type="entry name" value="CRETINALDHBP"/>
</dbReference>
<keyword evidence="3" id="KW-1185">Reference proteome</keyword>
<dbReference type="PROSITE" id="PS50191">
    <property type="entry name" value="CRAL_TRIO"/>
    <property type="match status" value="1"/>
</dbReference>
<dbReference type="GO" id="GO:1902936">
    <property type="term" value="F:phosphatidylinositol bisphosphate binding"/>
    <property type="evidence" value="ECO:0007669"/>
    <property type="project" value="TreeGrafter"/>
</dbReference>
<evidence type="ECO:0000313" key="3">
    <source>
        <dbReference type="Proteomes" id="UP001153954"/>
    </source>
</evidence>
<reference evidence="2" key="1">
    <citation type="submission" date="2022-03" db="EMBL/GenBank/DDBJ databases">
        <authorList>
            <person name="Tunstrom K."/>
        </authorList>
    </citation>
    <scope>NUCLEOTIDE SEQUENCE</scope>
</reference>
<organism evidence="2 3">
    <name type="scientific">Euphydryas editha</name>
    <name type="common">Edith's checkerspot</name>
    <dbReference type="NCBI Taxonomy" id="104508"/>
    <lineage>
        <taxon>Eukaryota</taxon>
        <taxon>Metazoa</taxon>
        <taxon>Ecdysozoa</taxon>
        <taxon>Arthropoda</taxon>
        <taxon>Hexapoda</taxon>
        <taxon>Insecta</taxon>
        <taxon>Pterygota</taxon>
        <taxon>Neoptera</taxon>
        <taxon>Endopterygota</taxon>
        <taxon>Lepidoptera</taxon>
        <taxon>Glossata</taxon>
        <taxon>Ditrysia</taxon>
        <taxon>Papilionoidea</taxon>
        <taxon>Nymphalidae</taxon>
        <taxon>Nymphalinae</taxon>
        <taxon>Euphydryas</taxon>
    </lineage>
</organism>
<proteinExistence type="predicted"/>
<comment type="caution">
    <text evidence="2">The sequence shown here is derived from an EMBL/GenBank/DDBJ whole genome shotgun (WGS) entry which is preliminary data.</text>
</comment>
<dbReference type="InterPro" id="IPR001251">
    <property type="entry name" value="CRAL-TRIO_dom"/>
</dbReference>
<dbReference type="Gene3D" id="1.20.5.1200">
    <property type="entry name" value="Alpha-tocopherol transfer"/>
    <property type="match status" value="1"/>
</dbReference>
<feature type="domain" description="CRAL-TRIO" evidence="1">
    <location>
        <begin position="129"/>
        <end position="259"/>
    </location>
</feature>
<accession>A0AAU9U7M5</accession>
<sequence length="313" mass="36937">MDFIPKDRIFESNLDTLQFIRKQYNLEKSGQMKEAVQILRDWVQKQSHFTKNDFIDHYYEFIIISCKGSIERAKSRIDKMCTMRTLLPQFFGNWNVKKDFGYVYEIVYTVVMPKLTDDHCRVEILKFHDAEIKTSQFMDYFKTTIPLCEYICAHDYMNGITIILDFSQANIMNYASKLNPIELRQAMSLYIEGYGLRIKAIRLITPSKFIDIFISIAKQVLSPKVAARFHIHKTIEEIYEYIPKHVLPKDYGGDEPSLKELQMEWLEALSSEEHLEYMREINEACTDENCRQRDKFNEQCAGMPGTFRLLSVD</sequence>
<dbReference type="Proteomes" id="UP001153954">
    <property type="component" value="Unassembled WGS sequence"/>
</dbReference>
<gene>
    <name evidence="2" type="ORF">EEDITHA_LOCUS9585</name>
</gene>
<dbReference type="GO" id="GO:0016020">
    <property type="term" value="C:membrane"/>
    <property type="evidence" value="ECO:0007669"/>
    <property type="project" value="TreeGrafter"/>
</dbReference>
<dbReference type="InterPro" id="IPR036273">
    <property type="entry name" value="CRAL/TRIO_N_dom_sf"/>
</dbReference>
<evidence type="ECO:0000313" key="2">
    <source>
        <dbReference type="EMBL" id="CAH2093978.1"/>
    </source>
</evidence>
<name>A0AAU9U7M5_EUPED</name>
<dbReference type="CDD" id="cd00170">
    <property type="entry name" value="SEC14"/>
    <property type="match status" value="1"/>
</dbReference>
<dbReference type="PANTHER" id="PTHR10174">
    <property type="entry name" value="ALPHA-TOCOPHEROL TRANSFER PROTEIN-RELATED"/>
    <property type="match status" value="1"/>
</dbReference>
<dbReference type="SUPFAM" id="SSF52087">
    <property type="entry name" value="CRAL/TRIO domain"/>
    <property type="match status" value="1"/>
</dbReference>
<protein>
    <recommendedName>
        <fullName evidence="1">CRAL-TRIO domain-containing protein</fullName>
    </recommendedName>
</protein>
<dbReference type="SUPFAM" id="SSF46938">
    <property type="entry name" value="CRAL/TRIO N-terminal domain"/>
    <property type="match status" value="1"/>
</dbReference>
<dbReference type="EMBL" id="CAKOGL010000013">
    <property type="protein sequence ID" value="CAH2093978.1"/>
    <property type="molecule type" value="Genomic_DNA"/>
</dbReference>